<evidence type="ECO:0000313" key="3">
    <source>
        <dbReference type="Proteomes" id="UP000537131"/>
    </source>
</evidence>
<proteinExistence type="predicted"/>
<reference evidence="2 3" key="2">
    <citation type="submission" date="2020-06" db="EMBL/GenBank/DDBJ databases">
        <title>Complete Genome Sequence of Clostridium muelleri sp. nov. P21T, an Acid-Alcohol Producing Acetogen Isolated from Old Hay.</title>
        <authorList>
            <person name="Duncan K.E."/>
            <person name="Tanner R.S."/>
        </authorList>
    </citation>
    <scope>NUCLEOTIDE SEQUENCE [LARGE SCALE GENOMIC DNA]</scope>
    <source>
        <strain evidence="2 3">P21</strain>
    </source>
</reference>
<reference evidence="2 3" key="1">
    <citation type="submission" date="2020-04" db="EMBL/GenBank/DDBJ databases">
        <authorList>
            <person name="Doyle D.A."/>
        </authorList>
    </citation>
    <scope>NUCLEOTIDE SEQUENCE [LARGE SCALE GENOMIC DNA]</scope>
    <source>
        <strain evidence="2 3">P21</strain>
    </source>
</reference>
<sequence>MKIENSRMLLSEVGRMEEKKNLKEVTSTEYISEREAKTVKEIFKKYLKAYKEKDASVTDKEWLEQLFKTELSEVTDEEAKQDAEEIVESIKVFDSNLQSVNEAAARGTSKESWLVDKMQEVSVGMAVNEYGQVLQSIDDILYHKNMELAYALQRSTDGYIKMSPNLDGNIAENMIAKTTELSGFLQGKNIKVEVRDVFTSNSVDVRAINLDTGKYQNYQLKFGNDAKATIDLIERGNYNNQQIIVPSEQLEEVQAHFKAKGSSKTISDHIDAWGAKGKKFTKDDMKELQLAAQEDGIMPSMDYSHYQTKDLAMSIGKNVGAMALQAAAVTTGLNIANKIFNGEKIDADEMVEIAIKTGADTSIKVVSAGTLQVAIRKGIISFIPKATPAGVIANIACVGIENVKILAKITSGELSMTKGLDQMGRVTTSMIGGLCGMAKGATLGASLTAWMPVIGAPLAVVTGFLGGMVGYFGGSKFGDVIYSAGKKVAGGAKSVAKAAVNGLKSAGRAIASGIKSAGRAVASFLGF</sequence>
<name>A0A7Y0EL68_9CLOT</name>
<evidence type="ECO:0000313" key="2">
    <source>
        <dbReference type="EMBL" id="NMM65524.1"/>
    </source>
</evidence>
<feature type="transmembrane region" description="Helical" evidence="1">
    <location>
        <begin position="449"/>
        <end position="472"/>
    </location>
</feature>
<dbReference type="EMBL" id="JABBNI010000065">
    <property type="protein sequence ID" value="NMM65524.1"/>
    <property type="molecule type" value="Genomic_DNA"/>
</dbReference>
<dbReference type="RefSeq" id="WP_169300102.1">
    <property type="nucleotide sequence ID" value="NZ_JABBNI010000065.1"/>
</dbReference>
<protein>
    <recommendedName>
        <fullName evidence="4">LXG domain-containing protein</fullName>
    </recommendedName>
</protein>
<comment type="caution">
    <text evidence="2">The sequence shown here is derived from an EMBL/GenBank/DDBJ whole genome shotgun (WGS) entry which is preliminary data.</text>
</comment>
<keyword evidence="1" id="KW-0472">Membrane</keyword>
<keyword evidence="1" id="KW-1133">Transmembrane helix</keyword>
<keyword evidence="1" id="KW-0812">Transmembrane</keyword>
<keyword evidence="3" id="KW-1185">Reference proteome</keyword>
<dbReference type="AlphaFoldDB" id="A0A7Y0EL68"/>
<organism evidence="2 3">
    <name type="scientific">Clostridium muellerianum</name>
    <dbReference type="NCBI Taxonomy" id="2716538"/>
    <lineage>
        <taxon>Bacteria</taxon>
        <taxon>Bacillati</taxon>
        <taxon>Bacillota</taxon>
        <taxon>Clostridia</taxon>
        <taxon>Eubacteriales</taxon>
        <taxon>Clostridiaceae</taxon>
        <taxon>Clostridium</taxon>
    </lineage>
</organism>
<evidence type="ECO:0008006" key="4">
    <source>
        <dbReference type="Google" id="ProtNLM"/>
    </source>
</evidence>
<gene>
    <name evidence="2" type="ORF">HBE96_23385</name>
</gene>
<dbReference type="Proteomes" id="UP000537131">
    <property type="component" value="Unassembled WGS sequence"/>
</dbReference>
<evidence type="ECO:0000256" key="1">
    <source>
        <dbReference type="SAM" id="Phobius"/>
    </source>
</evidence>
<accession>A0A7Y0EL68</accession>